<feature type="compositionally biased region" description="Basic and acidic residues" evidence="1">
    <location>
        <begin position="24"/>
        <end position="44"/>
    </location>
</feature>
<keyword evidence="3" id="KW-1185">Reference proteome</keyword>
<organism evidence="2 3">
    <name type="scientific">Sabulicella glaciei</name>
    <dbReference type="NCBI Taxonomy" id="2984948"/>
    <lineage>
        <taxon>Bacteria</taxon>
        <taxon>Pseudomonadati</taxon>
        <taxon>Pseudomonadota</taxon>
        <taxon>Alphaproteobacteria</taxon>
        <taxon>Acetobacterales</taxon>
        <taxon>Acetobacteraceae</taxon>
        <taxon>Sabulicella</taxon>
    </lineage>
</organism>
<name>A0ABT3NTX6_9PROT</name>
<dbReference type="RefSeq" id="WP_301589534.1">
    <property type="nucleotide sequence ID" value="NZ_JAPFQI010000004.1"/>
</dbReference>
<proteinExistence type="predicted"/>
<dbReference type="EMBL" id="JAPFQI010000004">
    <property type="protein sequence ID" value="MCW8085620.1"/>
    <property type="molecule type" value="Genomic_DNA"/>
</dbReference>
<accession>A0ABT3NTX6</accession>
<protein>
    <submittedName>
        <fullName evidence="2">Uncharacterized protein</fullName>
    </submittedName>
</protein>
<evidence type="ECO:0000313" key="2">
    <source>
        <dbReference type="EMBL" id="MCW8085620.1"/>
    </source>
</evidence>
<evidence type="ECO:0000256" key="1">
    <source>
        <dbReference type="SAM" id="MobiDB-lite"/>
    </source>
</evidence>
<reference evidence="2 3" key="1">
    <citation type="submission" date="2022-10" db="EMBL/GenBank/DDBJ databases">
        <title>Roseococcus glaciei nov., sp. nov., isolated from glacier.</title>
        <authorList>
            <person name="Liu Q."/>
            <person name="Xin Y.-H."/>
        </authorList>
    </citation>
    <scope>NUCLEOTIDE SEQUENCE [LARGE SCALE GENOMIC DNA]</scope>
    <source>
        <strain evidence="2 3">MDT2-1-1</strain>
    </source>
</reference>
<dbReference type="Proteomes" id="UP001526430">
    <property type="component" value="Unassembled WGS sequence"/>
</dbReference>
<feature type="region of interest" description="Disordered" evidence="1">
    <location>
        <begin position="1"/>
        <end position="64"/>
    </location>
</feature>
<gene>
    <name evidence="2" type="ORF">OF850_08290</name>
</gene>
<evidence type="ECO:0000313" key="3">
    <source>
        <dbReference type="Proteomes" id="UP001526430"/>
    </source>
</evidence>
<comment type="caution">
    <text evidence="2">The sequence shown here is derived from an EMBL/GenBank/DDBJ whole genome shotgun (WGS) entry which is preliminary data.</text>
</comment>
<sequence>MAQDQKRTDAPQPSGHETAAETGEEAKRQEGDRQDDARHRTTREEMDEAIFREAGNMPERNERP</sequence>